<proteinExistence type="predicted"/>
<name>A0A6C0LB36_9ZZZZ</name>
<sequence>MSDIKVLVLCQRKNGKSGSFDVEDTTVPLIHIMLDHFFPGQEYSVEYMSAMATVEHSEESVDYAFNLKHNEPKAIEFVQTHLKYYSLVLLNTCPFLGMNYEMIKEIMTDNGRLVASAFPTKDGLDERYYEWMFEGLMRESSEPTNPYNLFNFFTRTEEVAPDRLTPIYVFKKKVDGGGRSRKKKRKTYKKINKKRRSKKRRSKK</sequence>
<accession>A0A6C0LB36</accession>
<evidence type="ECO:0000256" key="1">
    <source>
        <dbReference type="SAM" id="MobiDB-lite"/>
    </source>
</evidence>
<reference evidence="2" key="1">
    <citation type="journal article" date="2020" name="Nature">
        <title>Giant virus diversity and host interactions through global metagenomics.</title>
        <authorList>
            <person name="Schulz F."/>
            <person name="Roux S."/>
            <person name="Paez-Espino D."/>
            <person name="Jungbluth S."/>
            <person name="Walsh D.A."/>
            <person name="Denef V.J."/>
            <person name="McMahon K.D."/>
            <person name="Konstantinidis K.T."/>
            <person name="Eloe-Fadrosh E.A."/>
            <person name="Kyrpides N.C."/>
            <person name="Woyke T."/>
        </authorList>
    </citation>
    <scope>NUCLEOTIDE SEQUENCE</scope>
    <source>
        <strain evidence="2">GVMAG-M-3300027770-73</strain>
    </source>
</reference>
<organism evidence="2">
    <name type="scientific">viral metagenome</name>
    <dbReference type="NCBI Taxonomy" id="1070528"/>
    <lineage>
        <taxon>unclassified sequences</taxon>
        <taxon>metagenomes</taxon>
        <taxon>organismal metagenomes</taxon>
    </lineage>
</organism>
<feature type="compositionally biased region" description="Basic residues" evidence="1">
    <location>
        <begin position="179"/>
        <end position="204"/>
    </location>
</feature>
<protein>
    <recommendedName>
        <fullName evidence="3">Methyltransferase</fullName>
    </recommendedName>
</protein>
<feature type="region of interest" description="Disordered" evidence="1">
    <location>
        <begin position="175"/>
        <end position="204"/>
    </location>
</feature>
<dbReference type="EMBL" id="MN740471">
    <property type="protein sequence ID" value="QHU28179.1"/>
    <property type="molecule type" value="Genomic_DNA"/>
</dbReference>
<evidence type="ECO:0008006" key="3">
    <source>
        <dbReference type="Google" id="ProtNLM"/>
    </source>
</evidence>
<evidence type="ECO:0000313" key="2">
    <source>
        <dbReference type="EMBL" id="QHU28179.1"/>
    </source>
</evidence>
<dbReference type="AlphaFoldDB" id="A0A6C0LB36"/>